<dbReference type="PANTHER" id="PTHR22940:SF4">
    <property type="entry name" value="PROTEIN TIMELESS HOMOLOG"/>
    <property type="match status" value="1"/>
</dbReference>
<evidence type="ECO:0000259" key="5">
    <source>
        <dbReference type="Pfam" id="PF04821"/>
    </source>
</evidence>
<proteinExistence type="predicted"/>
<organism evidence="6">
    <name type="scientific">Cucumis melo</name>
    <name type="common">Muskmelon</name>
    <dbReference type="NCBI Taxonomy" id="3656"/>
    <lineage>
        <taxon>Eukaryota</taxon>
        <taxon>Viridiplantae</taxon>
        <taxon>Streptophyta</taxon>
        <taxon>Embryophyta</taxon>
        <taxon>Tracheophyta</taxon>
        <taxon>Spermatophyta</taxon>
        <taxon>Magnoliopsida</taxon>
        <taxon>eudicotyledons</taxon>
        <taxon>Gunneridae</taxon>
        <taxon>Pentapetalae</taxon>
        <taxon>rosids</taxon>
        <taxon>fabids</taxon>
        <taxon>Cucurbitales</taxon>
        <taxon>Cucurbitaceae</taxon>
        <taxon>Benincaseae</taxon>
        <taxon>Cucumis</taxon>
    </lineage>
</organism>
<feature type="region of interest" description="Disordered" evidence="4">
    <location>
        <begin position="545"/>
        <end position="651"/>
    </location>
</feature>
<evidence type="ECO:0000256" key="4">
    <source>
        <dbReference type="SAM" id="MobiDB-lite"/>
    </source>
</evidence>
<feature type="compositionally biased region" description="Polar residues" evidence="4">
    <location>
        <begin position="578"/>
        <end position="602"/>
    </location>
</feature>
<dbReference type="AlphaFoldDB" id="A0A9I9CML6"/>
<reference evidence="6" key="1">
    <citation type="submission" date="2023-03" db="UniProtKB">
        <authorList>
            <consortium name="EnsemblPlants"/>
        </authorList>
    </citation>
    <scope>IDENTIFICATION</scope>
</reference>
<protein>
    <recommendedName>
        <fullName evidence="5">Timeless N-terminal domain-containing protein</fullName>
    </recommendedName>
</protein>
<dbReference type="InterPro" id="IPR006906">
    <property type="entry name" value="Timeless_N"/>
</dbReference>
<feature type="compositionally biased region" description="Basic and acidic residues" evidence="4">
    <location>
        <begin position="838"/>
        <end position="851"/>
    </location>
</feature>
<dbReference type="GO" id="GO:0000076">
    <property type="term" value="P:DNA replication checkpoint signaling"/>
    <property type="evidence" value="ECO:0007669"/>
    <property type="project" value="TreeGrafter"/>
</dbReference>
<dbReference type="GO" id="GO:0043111">
    <property type="term" value="P:replication fork arrest"/>
    <property type="evidence" value="ECO:0007669"/>
    <property type="project" value="TreeGrafter"/>
</dbReference>
<name>A0A9I9CML6_CUCME</name>
<dbReference type="GO" id="GO:0006281">
    <property type="term" value="P:DNA repair"/>
    <property type="evidence" value="ECO:0007669"/>
    <property type="project" value="TreeGrafter"/>
</dbReference>
<feature type="compositionally biased region" description="Basic and acidic residues" evidence="4">
    <location>
        <begin position="862"/>
        <end position="876"/>
    </location>
</feature>
<evidence type="ECO:0000313" key="6">
    <source>
        <dbReference type="EnsemblPlants" id="MELO3C005855.2.1"/>
    </source>
</evidence>
<evidence type="ECO:0000256" key="2">
    <source>
        <dbReference type="ARBA" id="ARBA00023242"/>
    </source>
</evidence>
<feature type="region of interest" description="Disordered" evidence="4">
    <location>
        <begin position="1055"/>
        <end position="1075"/>
    </location>
</feature>
<keyword evidence="3" id="KW-0131">Cell cycle</keyword>
<sequence length="1204" mass="136569">MEIDGLCVICAGIGIVEEDDYGNRIGYSKSEFCLDNLKDLLRFLRRDDPQTRDVFKHVCKWNIVGKDLIPIIEYCQDDRNAVLNAVKILVFLTMPIEPTSSDIAQQIEYLWGLKSLITCSNVVANIVSLLESPLENLDCGTFSEDDWKLLQLVITLFRNVLAIQEISLQQKADGSACQLILLRDKFLEVLFRENVMDIILVMTQHIDGSCSHLRQDKLVFLEIFYYIFMGQEPELIAKVPQNSSEENVETVSSVNSLKSMMEEDRRKFSRLQNLNRHSQFSGTFTRQTLDGSKLVLKGKPSLSTSTSLKPPKVCRGPIKKIAWDLGRLTSKNSKLLQLLHDFINQFLSGGYNALMQLVHEDIEKEHHSIQNNDVVVFFQVAQFAISFQYHKFSTSKIIEDETDEAQTEHADSTFFQGNMCGPIAATMNEAMFQLVVSKWRYAFEGLKETNDFKFLSAAGSLMKNMICMLDLVLKLLPEDSKEPQTARILLYKLFYDQTDQGMTQFLLNLLKSFNTHKQPKSDLADLVEMVYKVVQLMENLQARGTLRVSKKSRRGRKAKSANNGDNKQSEDQGAENKTAITHNEQSTDVDVCENSNLKTSPSGKEEISVTANADEPEPLDLNSGGFEGSMPQREDKNLNDGYSTADSSSDEQKNRIVEVDLKVSSLVSTFANNNIIQKICWLLKFYKSNATSTNHYIICILRKITEDLELSPMLYQLSVLPTFYDILSEQKSSPCKEHATIVDFLTSLVRKMLRKIKNQPLLFVEILFWKTRKECHYIDAEYLVHELGCWKKGSREENFTGGDENGSLTGQHWTPRSIADALGEDEADVVLTNNEFGSHSEAKSDEVKKGLESTNLDDEMDGKEHNENELSMDNKPKRLPKRKGLVLDAALETEIKDLYEKFKEDRNCSKLIAENLDNDVKVSPAQVSNKLRQMGLKVFQRKKRQYADEGFSAISENLEGESNGEELRNSNVFGKSSLNQPSYVRYVTTGRLTRKRILAFDKEHEEKIRALYEQFKDHKRCSSMIANALDADNKFTPAQISRKLKQLGLYISRKRRSSDGDRNESAIDKESESDDETLLSLINRKKGKHLPKSTETPSSISTQSILIDEESEGVAVGRSMQMEDRNQARSLDTMGVGGPPSDDVDLNDFTENQGKDAEAGRVSMDDLMQKAMEDEFADSDNEVSPSVYRTTGRKFRIVDLEDEE</sequence>
<dbReference type="InterPro" id="IPR044998">
    <property type="entry name" value="Timeless"/>
</dbReference>
<evidence type="ECO:0000256" key="3">
    <source>
        <dbReference type="ARBA" id="ARBA00023306"/>
    </source>
</evidence>
<dbReference type="GO" id="GO:0003677">
    <property type="term" value="F:DNA binding"/>
    <property type="evidence" value="ECO:0007669"/>
    <property type="project" value="TreeGrafter"/>
</dbReference>
<comment type="subcellular location">
    <subcellularLocation>
        <location evidence="1">Nucleus</location>
    </subcellularLocation>
</comment>
<dbReference type="Gramene" id="MELO3C005855.2.1">
    <property type="protein sequence ID" value="MELO3C005855.2.1"/>
    <property type="gene ID" value="MELO3C005855.2"/>
</dbReference>
<feature type="compositionally biased region" description="Basic and acidic residues" evidence="4">
    <location>
        <begin position="1153"/>
        <end position="1163"/>
    </location>
</feature>
<feature type="region of interest" description="Disordered" evidence="4">
    <location>
        <begin position="835"/>
        <end position="877"/>
    </location>
</feature>
<dbReference type="PANTHER" id="PTHR22940">
    <property type="entry name" value="TIMEOUT/TIMELESS-2"/>
    <property type="match status" value="1"/>
</dbReference>
<dbReference type="GO" id="GO:0031298">
    <property type="term" value="C:replication fork protection complex"/>
    <property type="evidence" value="ECO:0007669"/>
    <property type="project" value="TreeGrafter"/>
</dbReference>
<feature type="compositionally biased region" description="Basic and acidic residues" evidence="4">
    <location>
        <begin position="1057"/>
        <end position="1070"/>
    </location>
</feature>
<keyword evidence="2" id="KW-0539">Nucleus</keyword>
<dbReference type="Pfam" id="PF04821">
    <property type="entry name" value="TIMELESS"/>
    <property type="match status" value="1"/>
</dbReference>
<evidence type="ECO:0000256" key="1">
    <source>
        <dbReference type="ARBA" id="ARBA00004123"/>
    </source>
</evidence>
<feature type="domain" description="Timeless N-terminal" evidence="5">
    <location>
        <begin position="27"/>
        <end position="285"/>
    </location>
</feature>
<feature type="compositionally biased region" description="Basic residues" evidence="4">
    <location>
        <begin position="548"/>
        <end position="559"/>
    </location>
</feature>
<dbReference type="EnsemblPlants" id="MELO3C005855.2.1">
    <property type="protein sequence ID" value="MELO3C005855.2.1"/>
    <property type="gene ID" value="MELO3C005855.2"/>
</dbReference>
<accession>A0A9I9CML6</accession>
<feature type="region of interest" description="Disordered" evidence="4">
    <location>
        <begin position="1130"/>
        <end position="1163"/>
    </location>
</feature>